<dbReference type="PROSITE" id="PS01124">
    <property type="entry name" value="HTH_ARAC_FAMILY_2"/>
    <property type="match status" value="1"/>
</dbReference>
<dbReference type="RefSeq" id="WP_243801911.1">
    <property type="nucleotide sequence ID" value="NZ_JALHAT010000034.1"/>
</dbReference>
<feature type="domain" description="HTH araC/xylS-type" evidence="4">
    <location>
        <begin position="221"/>
        <end position="323"/>
    </location>
</feature>
<keyword evidence="3" id="KW-0804">Transcription</keyword>
<dbReference type="PANTHER" id="PTHR46796">
    <property type="entry name" value="HTH-TYPE TRANSCRIPTIONAL ACTIVATOR RHAS-RELATED"/>
    <property type="match status" value="1"/>
</dbReference>
<keyword evidence="1" id="KW-0805">Transcription regulation</keyword>
<evidence type="ECO:0000256" key="3">
    <source>
        <dbReference type="ARBA" id="ARBA00023163"/>
    </source>
</evidence>
<dbReference type="SUPFAM" id="SSF46689">
    <property type="entry name" value="Homeodomain-like"/>
    <property type="match status" value="1"/>
</dbReference>
<reference evidence="5" key="1">
    <citation type="submission" date="2022-03" db="EMBL/GenBank/DDBJ databases">
        <title>Identification of a novel bacterium isolated from mangrove sediments.</title>
        <authorList>
            <person name="Pan X."/>
        </authorList>
    </citation>
    <scope>NUCLEOTIDE SEQUENCE</scope>
    <source>
        <strain evidence="5">B2637</strain>
    </source>
</reference>
<dbReference type="Pfam" id="PF12833">
    <property type="entry name" value="HTH_18"/>
    <property type="match status" value="1"/>
</dbReference>
<protein>
    <submittedName>
        <fullName evidence="5">AraC family transcriptional regulator</fullName>
    </submittedName>
</protein>
<sequence length="325" mass="35591">MYCRSGQEFSTEHVAPPLRTRRWSEFGSETLSEMTVRARSDSGLRAHIHRRNLGPLGFVVVTSSAAEASSSAACPGPWAREAEDCLMLTVLDHGRSSLSQSRWSADLETGDIVIRDLNKPWISRSDADVGLILIKIPYSVAARSHPDPERLVGRHLSAADPRVAFASDVIRASKRALQAVDEESWNARLGPVLENVFHMICHEGPAPLDGEPCSGHRSLHRAATSFIARNLADPDLSVGGVAKALGVSTRHLQRAFLDSGTSPREFILQQRLAEAARLLRRNQGAQRQRITDIAFSLGFGDASHFTRAFTRHFGTPPSAYRADAT</sequence>
<dbReference type="Proteomes" id="UP001162802">
    <property type="component" value="Unassembled WGS sequence"/>
</dbReference>
<dbReference type="PANTHER" id="PTHR46796:SF6">
    <property type="entry name" value="ARAC SUBFAMILY"/>
    <property type="match status" value="1"/>
</dbReference>
<evidence type="ECO:0000259" key="4">
    <source>
        <dbReference type="PROSITE" id="PS01124"/>
    </source>
</evidence>
<gene>
    <name evidence="5" type="ORF">MTR65_15885</name>
</gene>
<comment type="caution">
    <text evidence="5">The sequence shown here is derived from an EMBL/GenBank/DDBJ whole genome shotgun (WGS) entry which is preliminary data.</text>
</comment>
<evidence type="ECO:0000256" key="1">
    <source>
        <dbReference type="ARBA" id="ARBA00023015"/>
    </source>
</evidence>
<keyword evidence="2" id="KW-0238">DNA-binding</keyword>
<dbReference type="EMBL" id="JALHAT010000034">
    <property type="protein sequence ID" value="MCJ1962175.1"/>
    <property type="molecule type" value="Genomic_DNA"/>
</dbReference>
<dbReference type="InterPro" id="IPR035418">
    <property type="entry name" value="AraC-bd_2"/>
</dbReference>
<evidence type="ECO:0000313" key="6">
    <source>
        <dbReference type="Proteomes" id="UP001162802"/>
    </source>
</evidence>
<dbReference type="InterPro" id="IPR009057">
    <property type="entry name" value="Homeodomain-like_sf"/>
</dbReference>
<accession>A0ABT0AG53</accession>
<proteinExistence type="predicted"/>
<keyword evidence="6" id="KW-1185">Reference proteome</keyword>
<organism evidence="5 6">
    <name type="scientific">Novosphingobium mangrovi</name>
    <name type="common">ex Hu et al. 2023</name>
    <dbReference type="NCBI Taxonomy" id="2930094"/>
    <lineage>
        <taxon>Bacteria</taxon>
        <taxon>Pseudomonadati</taxon>
        <taxon>Pseudomonadota</taxon>
        <taxon>Alphaproteobacteria</taxon>
        <taxon>Sphingomonadales</taxon>
        <taxon>Sphingomonadaceae</taxon>
        <taxon>Novosphingobium</taxon>
    </lineage>
</organism>
<dbReference type="Gene3D" id="1.10.10.60">
    <property type="entry name" value="Homeodomain-like"/>
    <property type="match status" value="1"/>
</dbReference>
<evidence type="ECO:0000313" key="5">
    <source>
        <dbReference type="EMBL" id="MCJ1962175.1"/>
    </source>
</evidence>
<dbReference type="InterPro" id="IPR050204">
    <property type="entry name" value="AraC_XylS_family_regulators"/>
</dbReference>
<dbReference type="PRINTS" id="PR00032">
    <property type="entry name" value="HTHARAC"/>
</dbReference>
<dbReference type="InterPro" id="IPR018060">
    <property type="entry name" value="HTH_AraC"/>
</dbReference>
<evidence type="ECO:0000256" key="2">
    <source>
        <dbReference type="ARBA" id="ARBA00023125"/>
    </source>
</evidence>
<dbReference type="Pfam" id="PF14525">
    <property type="entry name" value="AraC_binding_2"/>
    <property type="match status" value="1"/>
</dbReference>
<dbReference type="InterPro" id="IPR020449">
    <property type="entry name" value="Tscrpt_reg_AraC-type_HTH"/>
</dbReference>
<dbReference type="SMART" id="SM00342">
    <property type="entry name" value="HTH_ARAC"/>
    <property type="match status" value="1"/>
</dbReference>
<name>A0ABT0AG53_9SPHN</name>